<feature type="coiled-coil region" evidence="1">
    <location>
        <begin position="544"/>
        <end position="571"/>
    </location>
</feature>
<feature type="coiled-coil region" evidence="1">
    <location>
        <begin position="634"/>
        <end position="661"/>
    </location>
</feature>
<dbReference type="EMBL" id="JANTQA010000023">
    <property type="protein sequence ID" value="KAJ3444799.1"/>
    <property type="molecule type" value="Genomic_DNA"/>
</dbReference>
<organism evidence="3 4">
    <name type="scientific">Anaeramoeba flamelloides</name>
    <dbReference type="NCBI Taxonomy" id="1746091"/>
    <lineage>
        <taxon>Eukaryota</taxon>
        <taxon>Metamonada</taxon>
        <taxon>Anaeramoebidae</taxon>
        <taxon>Anaeramoeba</taxon>
    </lineage>
</organism>
<proteinExistence type="predicted"/>
<dbReference type="AlphaFoldDB" id="A0AAV7ZUG3"/>
<gene>
    <name evidence="3" type="ORF">M0812_10660</name>
</gene>
<keyword evidence="1" id="KW-0175">Coiled coil</keyword>
<protein>
    <submittedName>
        <fullName evidence="3">Uncharacterized protein</fullName>
    </submittedName>
</protein>
<evidence type="ECO:0000256" key="1">
    <source>
        <dbReference type="SAM" id="Coils"/>
    </source>
</evidence>
<name>A0AAV7ZUG3_9EUKA</name>
<comment type="caution">
    <text evidence="3">The sequence shown here is derived from an EMBL/GenBank/DDBJ whole genome shotgun (WGS) entry which is preliminary data.</text>
</comment>
<evidence type="ECO:0000313" key="3">
    <source>
        <dbReference type="EMBL" id="KAJ3444799.1"/>
    </source>
</evidence>
<evidence type="ECO:0000313" key="4">
    <source>
        <dbReference type="Proteomes" id="UP001146793"/>
    </source>
</evidence>
<evidence type="ECO:0000256" key="2">
    <source>
        <dbReference type="SAM" id="MobiDB-lite"/>
    </source>
</evidence>
<feature type="region of interest" description="Disordered" evidence="2">
    <location>
        <begin position="212"/>
        <end position="248"/>
    </location>
</feature>
<accession>A0AAV7ZUG3</accession>
<reference evidence="3" key="1">
    <citation type="submission" date="2022-08" db="EMBL/GenBank/DDBJ databases">
        <title>Novel sulphate-reducing endosymbionts in the free-living metamonad Anaeramoeba.</title>
        <authorList>
            <person name="Jerlstrom-Hultqvist J."/>
            <person name="Cepicka I."/>
            <person name="Gallot-Lavallee L."/>
            <person name="Salas-Leiva D."/>
            <person name="Curtis B.A."/>
            <person name="Zahonova K."/>
            <person name="Pipaliya S."/>
            <person name="Dacks J."/>
            <person name="Roger A.J."/>
        </authorList>
    </citation>
    <scope>NUCLEOTIDE SEQUENCE</scope>
    <source>
        <strain evidence="3">Busselton2</strain>
    </source>
</reference>
<dbReference type="Proteomes" id="UP001146793">
    <property type="component" value="Unassembled WGS sequence"/>
</dbReference>
<sequence>MHLLQYTPDDLTILFIHELLKYNSKRIYLIDDQTVNKKEVSETSKYTQSHLGQSKIKIFHDQIETQLQKNKQVLIPIQINRNVNYNQLHHLFDQISDLTLMLNFYQGQQSTLFSYLFSYYCLTKNAKYFWVKINAVNMKIFRQSASGMPCLFCFSDLDQEQISLIESIVKKKGDFLENVQLKSFQNDIFDHSFLKSKTNLVKKKQEQYEIQREKEKEKEKEKQKQSQNEKQKQKQKQKEKEKEEKKKGEKAEKEEKNCFLLERFSIFLISFVKNSFQFDFGYGYDQISTHLLYDLVTMQVQQKRREASIDCRHCSKYIYFDSEICNFKPTKGKVSKAVHYTIQNEKQDIKRTQYRIKHKFGDLGKKYAKVIIPPVPSWDIKAQTQDLGENNELKDFGISPMIKTKEKNKYKGFVSGCRSAIIKKGSNYYRLKGCGNNDEGMIERKILEHSIDVRGCMFENTSPRALMMTKFIAKVMKRSIAIQVANVSLGFYYYKLENEIYPLIPKFCNIYRTYSDIRLGSNLLFAFEQLLPLIFQNSNKPIISLENKQQIQKNKRNNDNLQKENNESIDEGFELLDFNKDPMEKEMENNKKSNFEINTTYQALYLNLPLIDLREITMDIKIPEKVRGMKEIYHRQWLLEKKKLEKNLEEMNNEKRKKILSILYYRLGFETGRIIKTLQENNISWGTFNDFFTNDIHCNAHIDNVVLMPQHLYLRNGSRFLSLCDFDFSYTKESSLPFEKEEKIDNAIKFEESFMENNLGGMKNQNYSFRVAQLDTSFQNMKIALRDTMVLGYRSALKEGSKIEFFDEKMLNASYSLINLALILIKNKEN</sequence>